<dbReference type="OrthoDB" id="9767869at2"/>
<dbReference type="PANTHER" id="PTHR13847:SF274">
    <property type="entry name" value="RIESKE 2FE-2S IRON-SULFUR PROTEIN YHFW-RELATED"/>
    <property type="match status" value="1"/>
</dbReference>
<dbReference type="InterPro" id="IPR036922">
    <property type="entry name" value="Rieske_2Fe-2S_sf"/>
</dbReference>
<dbReference type="EMBL" id="QVLV01000046">
    <property type="protein sequence ID" value="RGE55512.1"/>
    <property type="molecule type" value="Genomic_DNA"/>
</dbReference>
<keyword evidence="3" id="KW-0408">Iron</keyword>
<keyword evidence="1" id="KW-0001">2Fe-2S</keyword>
<dbReference type="Pfam" id="PF00355">
    <property type="entry name" value="Rieske"/>
    <property type="match status" value="1"/>
</dbReference>
<evidence type="ECO:0000313" key="9">
    <source>
        <dbReference type="Proteomes" id="UP000260812"/>
    </source>
</evidence>
<dbReference type="Gene3D" id="3.30.9.10">
    <property type="entry name" value="D-Amino Acid Oxidase, subunit A, domain 2"/>
    <property type="match status" value="1"/>
</dbReference>
<dbReference type="GeneID" id="97990793"/>
<dbReference type="InterPro" id="IPR006076">
    <property type="entry name" value="FAD-dep_OxRdtase"/>
</dbReference>
<reference evidence="8 10" key="1">
    <citation type="submission" date="2018-08" db="EMBL/GenBank/DDBJ databases">
        <title>A genome reference for cultivated species of the human gut microbiota.</title>
        <authorList>
            <person name="Zou Y."/>
            <person name="Xue W."/>
            <person name="Luo G."/>
        </authorList>
    </citation>
    <scope>NUCLEOTIDE SEQUENCE [LARGE SCALE GENOMIC DNA]</scope>
    <source>
        <strain evidence="8 10">AF26-4BH</strain>
        <strain evidence="7">TF05-5AC</strain>
    </source>
</reference>
<dbReference type="InterPro" id="IPR005805">
    <property type="entry name" value="Rieske_Fe-S_prot_C"/>
</dbReference>
<keyword evidence="4" id="KW-0411">Iron-sulfur</keyword>
<keyword evidence="9" id="KW-1185">Reference proteome</keyword>
<dbReference type="GO" id="GO:0016705">
    <property type="term" value="F:oxidoreductase activity, acting on paired donors, with incorporation or reduction of molecular oxygen"/>
    <property type="evidence" value="ECO:0007669"/>
    <property type="project" value="UniProtKB-ARBA"/>
</dbReference>
<dbReference type="SUPFAM" id="SSF50022">
    <property type="entry name" value="ISP domain"/>
    <property type="match status" value="1"/>
</dbReference>
<dbReference type="GO" id="GO:0046872">
    <property type="term" value="F:metal ion binding"/>
    <property type="evidence" value="ECO:0007669"/>
    <property type="project" value="UniProtKB-KW"/>
</dbReference>
<evidence type="ECO:0000313" key="10">
    <source>
        <dbReference type="Proteomes" id="UP000261166"/>
    </source>
</evidence>
<evidence type="ECO:0000256" key="2">
    <source>
        <dbReference type="ARBA" id="ARBA00022723"/>
    </source>
</evidence>
<evidence type="ECO:0000313" key="8">
    <source>
        <dbReference type="EMBL" id="RGE69115.1"/>
    </source>
</evidence>
<dbReference type="GO" id="GO:0004497">
    <property type="term" value="F:monooxygenase activity"/>
    <property type="evidence" value="ECO:0007669"/>
    <property type="project" value="UniProtKB-ARBA"/>
</dbReference>
<protein>
    <submittedName>
        <fullName evidence="8">FAD-dependent oxidoreductase</fullName>
    </submittedName>
</protein>
<evidence type="ECO:0000256" key="3">
    <source>
        <dbReference type="ARBA" id="ARBA00023004"/>
    </source>
</evidence>
<proteinExistence type="predicted"/>
<dbReference type="Gene3D" id="3.50.50.60">
    <property type="entry name" value="FAD/NAD(P)-binding domain"/>
    <property type="match status" value="1"/>
</dbReference>
<organism evidence="8 10">
    <name type="scientific">Eisenbergiella massiliensis</name>
    <dbReference type="NCBI Taxonomy" id="1720294"/>
    <lineage>
        <taxon>Bacteria</taxon>
        <taxon>Bacillati</taxon>
        <taxon>Bacillota</taxon>
        <taxon>Clostridia</taxon>
        <taxon>Lachnospirales</taxon>
        <taxon>Lachnospiraceae</taxon>
        <taxon>Eisenbergiella</taxon>
    </lineage>
</organism>
<dbReference type="Proteomes" id="UP000261166">
    <property type="component" value="Unassembled WGS sequence"/>
</dbReference>
<evidence type="ECO:0000259" key="6">
    <source>
        <dbReference type="PROSITE" id="PS51296"/>
    </source>
</evidence>
<dbReference type="AlphaFoldDB" id="A0A3E3IPU4"/>
<dbReference type="RefSeq" id="WP_117531217.1">
    <property type="nucleotide sequence ID" value="NZ_JBKUNB010000033.1"/>
</dbReference>
<keyword evidence="5" id="KW-1015">Disulfide bond</keyword>
<dbReference type="GO" id="GO:0016020">
    <property type="term" value="C:membrane"/>
    <property type="evidence" value="ECO:0007669"/>
    <property type="project" value="InterPro"/>
</dbReference>
<comment type="caution">
    <text evidence="8">The sequence shown here is derived from an EMBL/GenBank/DDBJ whole genome shotgun (WGS) entry which is preliminary data.</text>
</comment>
<sequence>MDSIWRKITHNPERLALSGHIQTEAAVIGGGMAGILTAFFLQEAGVKTIVLEAGHVGEGQTGSTTAKITAQHGLIYDGLIHSQGKEKAALYARANSRAVEDYRSLVQSRNIQCRWLDCPAYLYTRCKRDVVENEVRACNELGLPVTFVTDTQLPFPVAGAAKMEGQACFSPLEFLFNIAGELTVYENTEVKRVEGKVITTAGGDVTAEHIVFAGHFPFINRPGYYFARMHQDRSYCLALSGAGHMEGMYYGMDEGDYSFRGLRLEDKDLVILGGCNHRTGANEGGRYERLRNSARSYWPDCKEEAAWSAQDCMTLDAVPYIGRFSPAAPGWYVATGFGKWGMSHSMVAARLLADLITGKENPAKEVFTPSRFGWDAAESLAKQAGCTIKGYVGKRNATGGEHLEDLRPGEGHLVEYGNGKIGAYRDESGTLHLVSARCPHLGCELTWNPDEKSWDCPCHGSRFDYEGKVLDGPAQENIGLKWE</sequence>
<dbReference type="GO" id="GO:0051537">
    <property type="term" value="F:2 iron, 2 sulfur cluster binding"/>
    <property type="evidence" value="ECO:0007669"/>
    <property type="project" value="UniProtKB-KW"/>
</dbReference>
<keyword evidence="2" id="KW-0479">Metal-binding</keyword>
<dbReference type="PRINTS" id="PR00162">
    <property type="entry name" value="RIESKE"/>
</dbReference>
<evidence type="ECO:0000313" key="7">
    <source>
        <dbReference type="EMBL" id="RGE55512.1"/>
    </source>
</evidence>
<gene>
    <name evidence="8" type="ORF">DWY69_18695</name>
    <name evidence="7" type="ORF">DXC51_29065</name>
</gene>
<dbReference type="Pfam" id="PF01266">
    <property type="entry name" value="DAO"/>
    <property type="match status" value="1"/>
</dbReference>
<dbReference type="InterPro" id="IPR017941">
    <property type="entry name" value="Rieske_2Fe-2S"/>
</dbReference>
<dbReference type="SUPFAM" id="SSF51905">
    <property type="entry name" value="FAD/NAD(P)-binding domain"/>
    <property type="match status" value="1"/>
</dbReference>
<evidence type="ECO:0000256" key="1">
    <source>
        <dbReference type="ARBA" id="ARBA00022714"/>
    </source>
</evidence>
<evidence type="ECO:0000256" key="4">
    <source>
        <dbReference type="ARBA" id="ARBA00023014"/>
    </source>
</evidence>
<evidence type="ECO:0000256" key="5">
    <source>
        <dbReference type="ARBA" id="ARBA00023157"/>
    </source>
</evidence>
<dbReference type="Gene3D" id="2.102.10.10">
    <property type="entry name" value="Rieske [2Fe-2S] iron-sulphur domain"/>
    <property type="match status" value="1"/>
</dbReference>
<feature type="domain" description="Rieske" evidence="6">
    <location>
        <begin position="398"/>
        <end position="478"/>
    </location>
</feature>
<dbReference type="PANTHER" id="PTHR13847">
    <property type="entry name" value="SARCOSINE DEHYDROGENASE-RELATED"/>
    <property type="match status" value="1"/>
</dbReference>
<dbReference type="PROSITE" id="PS51296">
    <property type="entry name" value="RIESKE"/>
    <property type="match status" value="1"/>
</dbReference>
<dbReference type="GO" id="GO:0005737">
    <property type="term" value="C:cytoplasm"/>
    <property type="evidence" value="ECO:0007669"/>
    <property type="project" value="TreeGrafter"/>
</dbReference>
<name>A0A3E3IPU4_9FIRM</name>
<accession>A0A3E3IPU4</accession>
<dbReference type="InterPro" id="IPR036188">
    <property type="entry name" value="FAD/NAD-bd_sf"/>
</dbReference>
<dbReference type="Proteomes" id="UP000260812">
    <property type="component" value="Unassembled WGS sequence"/>
</dbReference>
<dbReference type="EMBL" id="QVLU01000018">
    <property type="protein sequence ID" value="RGE69115.1"/>
    <property type="molecule type" value="Genomic_DNA"/>
</dbReference>